<evidence type="ECO:0000256" key="2">
    <source>
        <dbReference type="ARBA" id="ARBA00022734"/>
    </source>
</evidence>
<feature type="domain" description="Legume lectin" evidence="5">
    <location>
        <begin position="30"/>
        <end position="277"/>
    </location>
</feature>
<dbReference type="OrthoDB" id="664066at2759"/>
<dbReference type="Gene3D" id="1.10.510.10">
    <property type="entry name" value="Transferase(Phosphotransferase) domain 1"/>
    <property type="match status" value="1"/>
</dbReference>
<dbReference type="Pfam" id="PF00139">
    <property type="entry name" value="Lectin_legB"/>
    <property type="match status" value="1"/>
</dbReference>
<dbReference type="InterPro" id="IPR001220">
    <property type="entry name" value="Legume_lectin_dom"/>
</dbReference>
<feature type="compositionally biased region" description="Pro residues" evidence="3">
    <location>
        <begin position="283"/>
        <end position="301"/>
    </location>
</feature>
<evidence type="ECO:0000256" key="1">
    <source>
        <dbReference type="ARBA" id="ARBA00007606"/>
    </source>
</evidence>
<accession>A0A811N396</accession>
<keyword evidence="4" id="KW-0472">Membrane</keyword>
<dbReference type="SUPFAM" id="SSF49899">
    <property type="entry name" value="Concanavalin A-like lectins/glucanases"/>
    <property type="match status" value="1"/>
</dbReference>
<dbReference type="FunFam" id="2.60.120.200:FF:000188">
    <property type="entry name" value="Os08g0124000 protein"/>
    <property type="match status" value="1"/>
</dbReference>
<evidence type="ECO:0000256" key="3">
    <source>
        <dbReference type="SAM" id="MobiDB-lite"/>
    </source>
</evidence>
<comment type="caution">
    <text evidence="6">The sequence shown here is derived from an EMBL/GenBank/DDBJ whole genome shotgun (WGS) entry which is preliminary data.</text>
</comment>
<organism evidence="6 7">
    <name type="scientific">Miscanthus lutarioriparius</name>
    <dbReference type="NCBI Taxonomy" id="422564"/>
    <lineage>
        <taxon>Eukaryota</taxon>
        <taxon>Viridiplantae</taxon>
        <taxon>Streptophyta</taxon>
        <taxon>Embryophyta</taxon>
        <taxon>Tracheophyta</taxon>
        <taxon>Spermatophyta</taxon>
        <taxon>Magnoliopsida</taxon>
        <taxon>Liliopsida</taxon>
        <taxon>Poales</taxon>
        <taxon>Poaceae</taxon>
        <taxon>PACMAD clade</taxon>
        <taxon>Panicoideae</taxon>
        <taxon>Andropogonodae</taxon>
        <taxon>Andropogoneae</taxon>
        <taxon>Saccharinae</taxon>
        <taxon>Miscanthus</taxon>
    </lineage>
</organism>
<evidence type="ECO:0000256" key="4">
    <source>
        <dbReference type="SAM" id="Phobius"/>
    </source>
</evidence>
<dbReference type="GO" id="GO:0030246">
    <property type="term" value="F:carbohydrate binding"/>
    <property type="evidence" value="ECO:0007669"/>
    <property type="project" value="UniProtKB-KW"/>
</dbReference>
<dbReference type="InterPro" id="IPR019825">
    <property type="entry name" value="Lectin_legB_Mn/Ca_BS"/>
</dbReference>
<keyword evidence="7" id="KW-1185">Reference proteome</keyword>
<proteinExistence type="inferred from homology"/>
<keyword evidence="4" id="KW-1133">Transmembrane helix</keyword>
<dbReference type="PANTHER" id="PTHR32401">
    <property type="entry name" value="CONCANAVALIN A-LIKE LECTIN FAMILY PROTEIN"/>
    <property type="match status" value="1"/>
</dbReference>
<reference evidence="6" key="1">
    <citation type="submission" date="2020-10" db="EMBL/GenBank/DDBJ databases">
        <authorList>
            <person name="Han B."/>
            <person name="Lu T."/>
            <person name="Zhao Q."/>
            <person name="Huang X."/>
            <person name="Zhao Y."/>
        </authorList>
    </citation>
    <scope>NUCLEOTIDE SEQUENCE</scope>
</reference>
<evidence type="ECO:0000259" key="5">
    <source>
        <dbReference type="Pfam" id="PF00139"/>
    </source>
</evidence>
<comment type="similarity">
    <text evidence="1">Belongs to the leguminous lectin family.</text>
</comment>
<dbReference type="PANTHER" id="PTHR32401:SF56">
    <property type="entry name" value="OS09G0336400 PROTEIN"/>
    <property type="match status" value="1"/>
</dbReference>
<name>A0A811N396_9POAL</name>
<feature type="region of interest" description="Disordered" evidence="3">
    <location>
        <begin position="279"/>
        <end position="305"/>
    </location>
</feature>
<dbReference type="Proteomes" id="UP000604825">
    <property type="component" value="Unassembled WGS sequence"/>
</dbReference>
<gene>
    <name evidence="6" type="ORF">NCGR_LOCUS10105</name>
</gene>
<dbReference type="InterPro" id="IPR013320">
    <property type="entry name" value="ConA-like_dom_sf"/>
</dbReference>
<dbReference type="PROSITE" id="PS00307">
    <property type="entry name" value="LECTIN_LEGUME_BETA"/>
    <property type="match status" value="1"/>
</dbReference>
<sequence>MAGITTITSASTCTAVGLIVFFFLAPVAALSFNYDSFSPEDRKDIRVEGDAYISSGWIEVTANRLSGIGHSTGRASYNARPMRLWDKDTGEVASFTTRFAFVIDPPGDHGIDNKGTGMAFFLAAAYPSSLPSGSYAYNIGLTNQSADAVAAGDARFVAVEFDTFNDTIAHDPNDTYDHVGIDVNSIRSVATQTLPSFTLIGNMSAEIRYHNLSSVLEMTLWLGDGRDTPPSYNISHKVDLKSALPEDVSVGFSASTSTSIELHQLHSWHFSSSLEPKATPILLAPPPAQRPPPPPPPPPPMDVSGSGRAGVIAGASVGAALLLVLLVALAALLQRRRRRKQAQESDDDEPIMEIELGTGPRRFPYHKLVAATKGFAPEEKLGQGGFGSVLLDGQKNAVFRLVEWVWDLYGRGAALAAADERLKGEYDAAEVERVVAVGLWCAHPDPRARPSIRVAMAALQSNHGPVPALPAKMPVATYAVPLASPEGGGLSSYNASSSGMTSSSLTQSSSTTVTSQTSCSSDASAATGFKDSSSLLKHQWC</sequence>
<dbReference type="EMBL" id="CAJGYO010000002">
    <property type="protein sequence ID" value="CAD6214820.1"/>
    <property type="molecule type" value="Genomic_DNA"/>
</dbReference>
<evidence type="ECO:0000313" key="7">
    <source>
        <dbReference type="Proteomes" id="UP000604825"/>
    </source>
</evidence>
<keyword evidence="4" id="KW-0812">Transmembrane</keyword>
<dbReference type="InterPro" id="IPR050258">
    <property type="entry name" value="Leguminous_Lectin"/>
</dbReference>
<feature type="compositionally biased region" description="Low complexity" evidence="3">
    <location>
        <begin position="501"/>
        <end position="521"/>
    </location>
</feature>
<dbReference type="AlphaFoldDB" id="A0A811N396"/>
<feature type="transmembrane region" description="Helical" evidence="4">
    <location>
        <begin position="309"/>
        <end position="333"/>
    </location>
</feature>
<evidence type="ECO:0000313" key="6">
    <source>
        <dbReference type="EMBL" id="CAD6214820.1"/>
    </source>
</evidence>
<protein>
    <recommendedName>
        <fullName evidence="5">Legume lectin domain-containing protein</fullName>
    </recommendedName>
</protein>
<feature type="region of interest" description="Disordered" evidence="3">
    <location>
        <begin position="501"/>
        <end position="527"/>
    </location>
</feature>
<keyword evidence="2" id="KW-0430">Lectin</keyword>
<dbReference type="CDD" id="cd06899">
    <property type="entry name" value="lectin_legume_LecRK_Arcelin_ConA"/>
    <property type="match status" value="1"/>
</dbReference>
<dbReference type="Gene3D" id="2.60.120.200">
    <property type="match status" value="1"/>
</dbReference>